<protein>
    <submittedName>
        <fullName evidence="4">G_PROTEIN_RECEP_F1_2 domain-containing protein</fullName>
    </submittedName>
</protein>
<keyword evidence="1" id="KW-1133">Transmembrane helix</keyword>
<name>A0A0N4YY76_NIPBR</name>
<dbReference type="AlphaFoldDB" id="A0A0N4YY76"/>
<organism evidence="4">
    <name type="scientific">Nippostrongylus brasiliensis</name>
    <name type="common">Rat hookworm</name>
    <dbReference type="NCBI Taxonomy" id="27835"/>
    <lineage>
        <taxon>Eukaryota</taxon>
        <taxon>Metazoa</taxon>
        <taxon>Ecdysozoa</taxon>
        <taxon>Nematoda</taxon>
        <taxon>Chromadorea</taxon>
        <taxon>Rhabditida</taxon>
        <taxon>Rhabditina</taxon>
        <taxon>Rhabditomorpha</taxon>
        <taxon>Strongyloidea</taxon>
        <taxon>Heligmosomidae</taxon>
        <taxon>Nippostrongylus</taxon>
    </lineage>
</organism>
<feature type="transmembrane region" description="Helical" evidence="1">
    <location>
        <begin position="57"/>
        <end position="88"/>
    </location>
</feature>
<feature type="transmembrane region" description="Helical" evidence="1">
    <location>
        <begin position="31"/>
        <end position="51"/>
    </location>
</feature>
<proteinExistence type="predicted"/>
<sequence>MRCRSYNVTVSGAQQSALMTQRRLCTTSGPLLAWLIAHLFIDLAALIAIQTSRYRAIIPYISACVVDLLMASAYFVILVVFIAVVVVFKSYSVYCSRRLYWVLQSVFDSRYQTRTMLIKDDSAFQF</sequence>
<dbReference type="EMBL" id="UYSL01027562">
    <property type="protein sequence ID" value="VDL86859.1"/>
    <property type="molecule type" value="Genomic_DNA"/>
</dbReference>
<evidence type="ECO:0000313" key="3">
    <source>
        <dbReference type="Proteomes" id="UP000271162"/>
    </source>
</evidence>
<evidence type="ECO:0000313" key="2">
    <source>
        <dbReference type="EMBL" id="VDL86859.1"/>
    </source>
</evidence>
<reference evidence="2 3" key="2">
    <citation type="submission" date="2018-11" db="EMBL/GenBank/DDBJ databases">
        <authorList>
            <consortium name="Pathogen Informatics"/>
        </authorList>
    </citation>
    <scope>NUCLEOTIDE SEQUENCE [LARGE SCALE GENOMIC DNA]</scope>
</reference>
<reference evidence="4" key="1">
    <citation type="submission" date="2017-02" db="UniProtKB">
        <authorList>
            <consortium name="WormBaseParasite"/>
        </authorList>
    </citation>
    <scope>IDENTIFICATION</scope>
</reference>
<keyword evidence="3" id="KW-1185">Reference proteome</keyword>
<dbReference type="WBParaSite" id="NBR_0002219801-mRNA-1">
    <property type="protein sequence ID" value="NBR_0002219801-mRNA-1"/>
    <property type="gene ID" value="NBR_0002219801"/>
</dbReference>
<evidence type="ECO:0000256" key="1">
    <source>
        <dbReference type="SAM" id="Phobius"/>
    </source>
</evidence>
<dbReference type="Proteomes" id="UP000271162">
    <property type="component" value="Unassembled WGS sequence"/>
</dbReference>
<accession>A0A0N4YY76</accession>
<evidence type="ECO:0000313" key="4">
    <source>
        <dbReference type="WBParaSite" id="NBR_0002219801-mRNA-1"/>
    </source>
</evidence>
<keyword evidence="1" id="KW-0812">Transmembrane</keyword>
<keyword evidence="1" id="KW-0472">Membrane</keyword>
<gene>
    <name evidence="2" type="ORF">NBR_LOCUS22199</name>
</gene>